<evidence type="ECO:0000313" key="8">
    <source>
        <dbReference type="Proteomes" id="UP001152798"/>
    </source>
</evidence>
<keyword evidence="4" id="KW-0325">Glycoprotein</keyword>
<dbReference type="InterPro" id="IPR029058">
    <property type="entry name" value="AB_hydrolase_fold"/>
</dbReference>
<feature type="signal peptide" evidence="5">
    <location>
        <begin position="1"/>
        <end position="27"/>
    </location>
</feature>
<dbReference type="Pfam" id="PF00135">
    <property type="entry name" value="COesterase"/>
    <property type="match status" value="1"/>
</dbReference>
<dbReference type="PROSITE" id="PS00122">
    <property type="entry name" value="CARBOXYLESTERASE_B_1"/>
    <property type="match status" value="1"/>
</dbReference>
<keyword evidence="2" id="KW-0719">Serine esterase</keyword>
<dbReference type="Gene3D" id="3.40.50.1820">
    <property type="entry name" value="alpha/beta hydrolase"/>
    <property type="match status" value="1"/>
</dbReference>
<dbReference type="InterPro" id="IPR019826">
    <property type="entry name" value="Carboxylesterase_B_AS"/>
</dbReference>
<keyword evidence="8" id="KW-1185">Reference proteome</keyword>
<evidence type="ECO:0000256" key="5">
    <source>
        <dbReference type="RuleBase" id="RU361235"/>
    </source>
</evidence>
<accession>A0A9P0MK70</accession>
<evidence type="ECO:0000256" key="4">
    <source>
        <dbReference type="ARBA" id="ARBA00023180"/>
    </source>
</evidence>
<dbReference type="InterPro" id="IPR002018">
    <property type="entry name" value="CarbesteraseB"/>
</dbReference>
<gene>
    <name evidence="7" type="ORF">NEZAVI_LOCUS9061</name>
</gene>
<feature type="chain" id="PRO_5040538297" description="Carboxylic ester hydrolase" evidence="5">
    <location>
        <begin position="28"/>
        <end position="533"/>
    </location>
</feature>
<dbReference type="PROSITE" id="PS00941">
    <property type="entry name" value="CARBOXYLESTERASE_B_2"/>
    <property type="match status" value="1"/>
</dbReference>
<evidence type="ECO:0000256" key="2">
    <source>
        <dbReference type="ARBA" id="ARBA00022487"/>
    </source>
</evidence>
<evidence type="ECO:0000313" key="7">
    <source>
        <dbReference type="EMBL" id="CAH1399653.1"/>
    </source>
</evidence>
<sequence length="533" mass="59698">MKFCSFMNDMIVFTSFVILGMSLSALGAPEVTVSLGKMVGETLLSRDGREYSAFQSVPYAEPPVDGLRFMAPQPAQPWDGVLDATVPSPPCYQKSFLMSQTGMQGQEDCLYLNVYTPNLKASLPVMVYVHGGAYMYGWPGTAIKPSYFMDEDVVVVGIAYRLGNLGFLSFEDDVVPGNYGIKDQVLALEWIKQEIKNFGGNPEMITVFGISAGAASSHYLCSIPKAQGLLKGCISQSGVAGTIWSLHAPGEAREMALELAKKLSCDSYSGSELLTCLQAQPVESFITTADIEHITNLPVPVLEKPSDTAVITQWPTGYSDFPWIAGVMANEGLLITEYVKDFATPFQKLGFYLAGNVLVAKALHLKDNVVIELLKITERFFHWKDLLHLLSDYERFFTETFFEYPILKEMVRHNGPKYFYRFQYSGGPSLWEQISNRSLQIDGVCHGDDAAYFFNVSNYFIPEGWPGPKDIELSKTLVKAWVHFATHQVPYIEGLEWKPFGDYASYLHITNDEIKMENFSNFKEVIDFWNNIK</sequence>
<dbReference type="PANTHER" id="PTHR43142">
    <property type="entry name" value="CARBOXYLIC ESTER HYDROLASE"/>
    <property type="match status" value="1"/>
</dbReference>
<feature type="domain" description="Carboxylesterase type B" evidence="6">
    <location>
        <begin position="29"/>
        <end position="521"/>
    </location>
</feature>
<reference evidence="7" key="1">
    <citation type="submission" date="2022-01" db="EMBL/GenBank/DDBJ databases">
        <authorList>
            <person name="King R."/>
        </authorList>
    </citation>
    <scope>NUCLEOTIDE SEQUENCE</scope>
</reference>
<dbReference type="SUPFAM" id="SSF53474">
    <property type="entry name" value="alpha/beta-Hydrolases"/>
    <property type="match status" value="1"/>
</dbReference>
<dbReference type="AlphaFoldDB" id="A0A9P0MK70"/>
<evidence type="ECO:0000256" key="1">
    <source>
        <dbReference type="ARBA" id="ARBA00005964"/>
    </source>
</evidence>
<comment type="similarity">
    <text evidence="1 5">Belongs to the type-B carboxylesterase/lipase family.</text>
</comment>
<dbReference type="InterPro" id="IPR019819">
    <property type="entry name" value="Carboxylesterase_B_CS"/>
</dbReference>
<dbReference type="EMBL" id="OV725080">
    <property type="protein sequence ID" value="CAH1399653.1"/>
    <property type="molecule type" value="Genomic_DNA"/>
</dbReference>
<dbReference type="PANTHER" id="PTHR43142:SF1">
    <property type="entry name" value="CARBOXYLIC ESTER HYDROLASE"/>
    <property type="match status" value="1"/>
</dbReference>
<proteinExistence type="inferred from homology"/>
<protein>
    <recommendedName>
        <fullName evidence="5">Carboxylic ester hydrolase</fullName>
        <ecNumber evidence="5">3.1.1.-</ecNumber>
    </recommendedName>
</protein>
<dbReference type="GO" id="GO:0052689">
    <property type="term" value="F:carboxylic ester hydrolase activity"/>
    <property type="evidence" value="ECO:0007669"/>
    <property type="project" value="UniProtKB-KW"/>
</dbReference>
<keyword evidence="5" id="KW-0732">Signal</keyword>
<evidence type="ECO:0000259" key="6">
    <source>
        <dbReference type="Pfam" id="PF00135"/>
    </source>
</evidence>
<dbReference type="EC" id="3.1.1.-" evidence="5"/>
<dbReference type="OrthoDB" id="3200163at2759"/>
<evidence type="ECO:0000256" key="3">
    <source>
        <dbReference type="ARBA" id="ARBA00022801"/>
    </source>
</evidence>
<organism evidence="7 8">
    <name type="scientific">Nezara viridula</name>
    <name type="common">Southern green stink bug</name>
    <name type="synonym">Cimex viridulus</name>
    <dbReference type="NCBI Taxonomy" id="85310"/>
    <lineage>
        <taxon>Eukaryota</taxon>
        <taxon>Metazoa</taxon>
        <taxon>Ecdysozoa</taxon>
        <taxon>Arthropoda</taxon>
        <taxon>Hexapoda</taxon>
        <taxon>Insecta</taxon>
        <taxon>Pterygota</taxon>
        <taxon>Neoptera</taxon>
        <taxon>Paraneoptera</taxon>
        <taxon>Hemiptera</taxon>
        <taxon>Heteroptera</taxon>
        <taxon>Panheteroptera</taxon>
        <taxon>Pentatomomorpha</taxon>
        <taxon>Pentatomoidea</taxon>
        <taxon>Pentatomidae</taxon>
        <taxon>Pentatominae</taxon>
        <taxon>Nezara</taxon>
    </lineage>
</organism>
<name>A0A9P0MK70_NEZVI</name>
<dbReference type="Proteomes" id="UP001152798">
    <property type="component" value="Chromosome 4"/>
</dbReference>
<keyword evidence="3 5" id="KW-0378">Hydrolase</keyword>